<dbReference type="PRINTS" id="PR00466">
    <property type="entry name" value="GP91PHOX"/>
</dbReference>
<dbReference type="GO" id="GO:0006952">
    <property type="term" value="P:defense response"/>
    <property type="evidence" value="ECO:0007669"/>
    <property type="project" value="TreeGrafter"/>
</dbReference>
<name>A0A167CVD1_CORFA</name>
<dbReference type="InterPro" id="IPR013121">
    <property type="entry name" value="Fe_red_NAD-bd_6"/>
</dbReference>
<evidence type="ECO:0000256" key="1">
    <source>
        <dbReference type="ARBA" id="ARBA00022982"/>
    </source>
</evidence>
<evidence type="ECO:0000259" key="4">
    <source>
        <dbReference type="PROSITE" id="PS51384"/>
    </source>
</evidence>
<dbReference type="GeneID" id="30026059"/>
<organism evidence="5 6">
    <name type="scientific">Cordyceps fumosorosea (strain ARSEF 2679)</name>
    <name type="common">Isaria fumosorosea</name>
    <dbReference type="NCBI Taxonomy" id="1081104"/>
    <lineage>
        <taxon>Eukaryota</taxon>
        <taxon>Fungi</taxon>
        <taxon>Dikarya</taxon>
        <taxon>Ascomycota</taxon>
        <taxon>Pezizomycotina</taxon>
        <taxon>Sordariomycetes</taxon>
        <taxon>Hypocreomycetidae</taxon>
        <taxon>Hypocreales</taxon>
        <taxon>Cordycipitaceae</taxon>
        <taxon>Cordyceps</taxon>
    </lineage>
</organism>
<dbReference type="PANTHER" id="PTHR11972:SF153">
    <property type="entry name" value="SUPEROXIDE-GENERATING NADPH OXIDASE HEAVY CHAIN SUBUNIT A"/>
    <property type="match status" value="1"/>
</dbReference>
<dbReference type="InterPro" id="IPR017927">
    <property type="entry name" value="FAD-bd_FR_type"/>
</dbReference>
<keyword evidence="3" id="KW-1133">Transmembrane helix</keyword>
<keyword evidence="3" id="KW-0472">Membrane</keyword>
<dbReference type="Pfam" id="PF08022">
    <property type="entry name" value="FAD_binding_8"/>
    <property type="match status" value="1"/>
</dbReference>
<dbReference type="Pfam" id="PF08030">
    <property type="entry name" value="NAD_binding_6"/>
    <property type="match status" value="1"/>
</dbReference>
<dbReference type="EMBL" id="AZHB01000070">
    <property type="protein sequence ID" value="OAA41621.1"/>
    <property type="molecule type" value="Genomic_DNA"/>
</dbReference>
<keyword evidence="1" id="KW-0249">Electron transport</keyword>
<keyword evidence="2" id="KW-0560">Oxidoreductase</keyword>
<evidence type="ECO:0000313" key="6">
    <source>
        <dbReference type="Proteomes" id="UP000076744"/>
    </source>
</evidence>
<gene>
    <name evidence="5" type="ORF">ISF_09767</name>
</gene>
<dbReference type="InterPro" id="IPR017938">
    <property type="entry name" value="Riboflavin_synthase-like_b-brl"/>
</dbReference>
<reference evidence="5 6" key="1">
    <citation type="journal article" date="2016" name="Genome Biol. Evol.">
        <title>Divergent and convergent evolution of fungal pathogenicity.</title>
        <authorList>
            <person name="Shang Y."/>
            <person name="Xiao G."/>
            <person name="Zheng P."/>
            <person name="Cen K."/>
            <person name="Zhan S."/>
            <person name="Wang C."/>
        </authorList>
    </citation>
    <scope>NUCLEOTIDE SEQUENCE [LARGE SCALE GENOMIC DNA]</scope>
    <source>
        <strain evidence="5 6">ARSEF 2679</strain>
    </source>
</reference>
<dbReference type="Gene3D" id="2.40.30.10">
    <property type="entry name" value="Translation factors"/>
    <property type="match status" value="1"/>
</dbReference>
<comment type="caution">
    <text evidence="5">The sequence shown here is derived from an EMBL/GenBank/DDBJ whole genome shotgun (WGS) entry which is preliminary data.</text>
</comment>
<sequence length="577" mass="65787">MSKHASYLSDDEIREFVDCFDNNAVGGQAHRSELEQCLEQTHSELAMPSKKTFADDQDAHVRRQAFRDLLGETGPLIPLEYLVQRIRSWKVPSLMQVRKQEKRQDGDLQRRGVLRLAYAYWAVHGYEIVFLGFVVATIVASAVAESVRYGARRYTSAPLGTFVQGSDPSNGEAVTRVVAQKIPGHDYMDYIRSRAGFKGIAALSLFYIVAILISIFGYLLALPTFLLLFERISRISLGFYLADASVEVLTSDTIEVTAELPDYRIWEYTAGQYILLLVPDISLLQWHPFTIAFCRDKMITLHIKTGGDWTAQLRHLGPSIKVAINGPFGAPAQRFGDFRYSLIIGAGVGITPFSAILADLQRKDDLHIRRQHRQQLDCGGNCQYAHETVLPLPHKSPYQDARHRRTDFHWNVRDRHNLSWLSGLLNRVSMSQRKHRDLQQKSPLDIRINTHITANYTCIVPYVFSWILEISRSDQHPASSLTGLLNATYFGRPDFNMILDEHYDDMRNMIASRNMLDPVRICDEEMGRGHDRERDVGVFYCGASEVGVLLADKCWRLTNRGQTDGNRIEYHFIVETF</sequence>
<evidence type="ECO:0000313" key="5">
    <source>
        <dbReference type="EMBL" id="OAA41621.1"/>
    </source>
</evidence>
<keyword evidence="6" id="KW-1185">Reference proteome</keyword>
<dbReference type="SUPFAM" id="SSF52343">
    <property type="entry name" value="Ferredoxin reductase-like, C-terminal NADP-linked domain"/>
    <property type="match status" value="1"/>
</dbReference>
<evidence type="ECO:0000256" key="3">
    <source>
        <dbReference type="SAM" id="Phobius"/>
    </source>
</evidence>
<dbReference type="GO" id="GO:0016175">
    <property type="term" value="F:superoxide-generating NAD(P)H oxidase activity"/>
    <property type="evidence" value="ECO:0007669"/>
    <property type="project" value="TreeGrafter"/>
</dbReference>
<dbReference type="GO" id="GO:0043020">
    <property type="term" value="C:NADPH oxidase complex"/>
    <property type="evidence" value="ECO:0007669"/>
    <property type="project" value="TreeGrafter"/>
</dbReference>
<feature type="transmembrane region" description="Helical" evidence="3">
    <location>
        <begin position="200"/>
        <end position="221"/>
    </location>
</feature>
<dbReference type="InterPro" id="IPR050369">
    <property type="entry name" value="RBOH/FRE"/>
</dbReference>
<keyword evidence="3" id="KW-0812">Transmembrane</keyword>
<keyword evidence="1" id="KW-0813">Transport</keyword>
<dbReference type="PANTHER" id="PTHR11972">
    <property type="entry name" value="NADPH OXIDASE"/>
    <property type="match status" value="1"/>
</dbReference>
<dbReference type="InterPro" id="IPR039261">
    <property type="entry name" value="FNR_nucleotide-bd"/>
</dbReference>
<dbReference type="InterPro" id="IPR000778">
    <property type="entry name" value="Cyt_b245_heavy_chain"/>
</dbReference>
<accession>A0A167CVD1</accession>
<feature type="domain" description="FAD-binding FR-type" evidence="4">
    <location>
        <begin position="236"/>
        <end position="334"/>
    </location>
</feature>
<proteinExistence type="predicted"/>
<dbReference type="GO" id="GO:0042554">
    <property type="term" value="P:superoxide anion generation"/>
    <property type="evidence" value="ECO:0007669"/>
    <property type="project" value="TreeGrafter"/>
</dbReference>
<dbReference type="SUPFAM" id="SSF63380">
    <property type="entry name" value="Riboflavin synthase domain-like"/>
    <property type="match status" value="1"/>
</dbReference>
<dbReference type="InterPro" id="IPR013112">
    <property type="entry name" value="FAD-bd_8"/>
</dbReference>
<dbReference type="Gene3D" id="3.40.50.80">
    <property type="entry name" value="Nucleotide-binding domain of ferredoxin-NADP reductase (FNR) module"/>
    <property type="match status" value="1"/>
</dbReference>
<protein>
    <submittedName>
        <fullName evidence="5">FAD-binding 8</fullName>
    </submittedName>
</protein>
<dbReference type="AlphaFoldDB" id="A0A167CVD1"/>
<dbReference type="Proteomes" id="UP000076744">
    <property type="component" value="Unassembled WGS sequence"/>
</dbReference>
<dbReference type="STRING" id="1081104.A0A167CVD1"/>
<dbReference type="RefSeq" id="XP_018699443.1">
    <property type="nucleotide sequence ID" value="XM_018853368.1"/>
</dbReference>
<feature type="transmembrane region" description="Helical" evidence="3">
    <location>
        <begin position="118"/>
        <end position="144"/>
    </location>
</feature>
<dbReference type="OrthoDB" id="167398at2759"/>
<dbReference type="PROSITE" id="PS51384">
    <property type="entry name" value="FAD_FR"/>
    <property type="match status" value="1"/>
</dbReference>
<dbReference type="CDD" id="cd06186">
    <property type="entry name" value="NOX_Duox_like_FAD_NADP"/>
    <property type="match status" value="1"/>
</dbReference>
<evidence type="ECO:0000256" key="2">
    <source>
        <dbReference type="ARBA" id="ARBA00023002"/>
    </source>
</evidence>